<evidence type="ECO:0000256" key="1">
    <source>
        <dbReference type="SAM" id="MobiDB-lite"/>
    </source>
</evidence>
<evidence type="ECO:0000313" key="3">
    <source>
        <dbReference type="Proteomes" id="UP001209878"/>
    </source>
</evidence>
<sequence length="345" mass="39386">MRRWLCRRRRALAAGVVALTVYAVMLHTSRSPTSPRPDISFHPSPPPDQPRLITLFTTFGADPAKRQTYENTLRLWSLLGPSVRPILYYSPGRQLPGLHELARSLGWEVFPCPDVSPTPGQLPVLRRMFVHAQETGARTAFYGYANGDIVFDESLVLTLRALRRHADFSRRLMLVGRRFNYRMRPNETISSLFDVTLRARQGMWFMSTALDYFISTYDGYPWRDIPDFVVGRIGYDCWLVAHAIDLRIPVVDASASVTALHQTGVDGNEAGRQASVMDRFINHGLAGKFDYYIGDAKCAQLRTVRTWQDRVLLKPVLQNPCEDLYRRRNRSSRYFGGLINVDADM</sequence>
<proteinExistence type="predicted"/>
<name>A0AAD9NL43_RIDPI</name>
<keyword evidence="3" id="KW-1185">Reference proteome</keyword>
<protein>
    <submittedName>
        <fullName evidence="2">Uncharacterized protein</fullName>
    </submittedName>
</protein>
<reference evidence="2" key="1">
    <citation type="journal article" date="2023" name="Mol. Biol. Evol.">
        <title>Third-Generation Sequencing Reveals the Adaptive Role of the Epigenome in Three Deep-Sea Polychaetes.</title>
        <authorList>
            <person name="Perez M."/>
            <person name="Aroh O."/>
            <person name="Sun Y."/>
            <person name="Lan Y."/>
            <person name="Juniper S.K."/>
            <person name="Young C.R."/>
            <person name="Angers B."/>
            <person name="Qian P.Y."/>
        </authorList>
    </citation>
    <scope>NUCLEOTIDE SEQUENCE</scope>
    <source>
        <strain evidence="2">R07B-5</strain>
    </source>
</reference>
<dbReference type="EMBL" id="JAODUO010000812">
    <property type="protein sequence ID" value="KAK2174307.1"/>
    <property type="molecule type" value="Genomic_DNA"/>
</dbReference>
<organism evidence="2 3">
    <name type="scientific">Ridgeia piscesae</name>
    <name type="common">Tubeworm</name>
    <dbReference type="NCBI Taxonomy" id="27915"/>
    <lineage>
        <taxon>Eukaryota</taxon>
        <taxon>Metazoa</taxon>
        <taxon>Spiralia</taxon>
        <taxon>Lophotrochozoa</taxon>
        <taxon>Annelida</taxon>
        <taxon>Polychaeta</taxon>
        <taxon>Sedentaria</taxon>
        <taxon>Canalipalpata</taxon>
        <taxon>Sabellida</taxon>
        <taxon>Siboglinidae</taxon>
        <taxon>Ridgeia</taxon>
    </lineage>
</organism>
<dbReference type="Proteomes" id="UP001209878">
    <property type="component" value="Unassembled WGS sequence"/>
</dbReference>
<evidence type="ECO:0000313" key="2">
    <source>
        <dbReference type="EMBL" id="KAK2174307.1"/>
    </source>
</evidence>
<dbReference type="AlphaFoldDB" id="A0AAD9NL43"/>
<comment type="caution">
    <text evidence="2">The sequence shown here is derived from an EMBL/GenBank/DDBJ whole genome shotgun (WGS) entry which is preliminary data.</text>
</comment>
<gene>
    <name evidence="2" type="ORF">NP493_812g02035</name>
</gene>
<feature type="region of interest" description="Disordered" evidence="1">
    <location>
        <begin position="29"/>
        <end position="48"/>
    </location>
</feature>
<accession>A0AAD9NL43</accession>